<keyword evidence="6 13" id="KW-0863">Zinc-finger</keyword>
<evidence type="ECO:0000256" key="5">
    <source>
        <dbReference type="ARBA" id="ARBA00022741"/>
    </source>
</evidence>
<feature type="binding site" evidence="13">
    <location>
        <position position="33"/>
    </location>
    <ligand>
        <name>Zn(2+)</name>
        <dbReference type="ChEBI" id="CHEBI:29105"/>
    </ligand>
</feature>
<dbReference type="RefSeq" id="WP_286678754.1">
    <property type="nucleotide sequence ID" value="NZ_MNXI01000102.1"/>
</dbReference>
<dbReference type="GO" id="GO:0005524">
    <property type="term" value="F:ATP binding"/>
    <property type="evidence" value="ECO:0007669"/>
    <property type="project" value="UniProtKB-KW"/>
</dbReference>
<dbReference type="SUPFAM" id="SSF52096">
    <property type="entry name" value="ClpP/crotonase"/>
    <property type="match status" value="1"/>
</dbReference>
<comment type="function">
    <text evidence="12 13">Component of the acetyl coenzyme A carboxylase (ACC) complex. Biotin carboxylase (BC) catalyzes the carboxylation of biotin on its carrier protein (BCCP) and then the CO(2) group is transferred by the transcarboxylase to acetyl-CoA to form malonyl-CoA.</text>
</comment>
<evidence type="ECO:0000256" key="13">
    <source>
        <dbReference type="HAMAP-Rule" id="MF_01395"/>
    </source>
</evidence>
<dbReference type="InterPro" id="IPR034733">
    <property type="entry name" value="AcCoA_carboxyl_beta"/>
</dbReference>
<dbReference type="PANTHER" id="PTHR42995:SF5">
    <property type="entry name" value="ACETYL-COENZYME A CARBOXYLASE CARBOXYL TRANSFERASE SUBUNIT BETA, CHLOROPLASTIC"/>
    <property type="match status" value="1"/>
</dbReference>
<keyword evidence="8 13" id="KW-0862">Zinc</keyword>
<feature type="binding site" evidence="13">
    <location>
        <position position="55"/>
    </location>
    <ligand>
        <name>Zn(2+)</name>
        <dbReference type="ChEBI" id="CHEBI:29105"/>
    </ligand>
</feature>
<dbReference type="Pfam" id="PF01039">
    <property type="entry name" value="Carboxyl_trans"/>
    <property type="match status" value="1"/>
</dbReference>
<dbReference type="GO" id="GO:0008270">
    <property type="term" value="F:zinc ion binding"/>
    <property type="evidence" value="ECO:0007669"/>
    <property type="project" value="UniProtKB-UniRule"/>
</dbReference>
<evidence type="ECO:0000256" key="1">
    <source>
        <dbReference type="ARBA" id="ARBA00004496"/>
    </source>
</evidence>
<evidence type="ECO:0000259" key="14">
    <source>
        <dbReference type="PROSITE" id="PS50980"/>
    </source>
</evidence>
<evidence type="ECO:0000256" key="12">
    <source>
        <dbReference type="ARBA" id="ARBA00025280"/>
    </source>
</evidence>
<dbReference type="Proteomes" id="UP000230956">
    <property type="component" value="Unassembled WGS sequence"/>
</dbReference>
<name>A0A2M7T7Z4_9ACTN</name>
<comment type="pathway">
    <text evidence="13">Lipid metabolism; malonyl-CoA biosynthesis; malonyl-CoA from acetyl-CoA: step 1/1.</text>
</comment>
<keyword evidence="2 13" id="KW-0444">Lipid biosynthesis</keyword>
<protein>
    <recommendedName>
        <fullName evidence="13">Acetyl-coenzyme A carboxylase carboxyl transferase subunit beta</fullName>
        <shortName evidence="13">ACCase subunit beta</shortName>
        <shortName evidence="13">Acetyl-CoA carboxylase carboxyltransferase subunit beta</shortName>
        <ecNumber evidence="13">2.1.3.15</ecNumber>
    </recommendedName>
</protein>
<dbReference type="InterPro" id="IPR011762">
    <property type="entry name" value="COA_CT_N"/>
</dbReference>
<comment type="caution">
    <text evidence="15">The sequence shown here is derived from an EMBL/GenBank/DDBJ whole genome shotgun (WGS) entry which is preliminary data.</text>
</comment>
<reference evidence="16" key="1">
    <citation type="submission" date="2017-09" db="EMBL/GenBank/DDBJ databases">
        <title>Depth-based differentiation of microbial function through sediment-hosted aquifers and enrichment of novel symbionts in the deep terrestrial subsurface.</title>
        <authorList>
            <person name="Probst A.J."/>
            <person name="Ladd B."/>
            <person name="Jarett J.K."/>
            <person name="Geller-Mcgrath D.E."/>
            <person name="Sieber C.M.K."/>
            <person name="Emerson J.B."/>
            <person name="Anantharaman K."/>
            <person name="Thomas B.C."/>
            <person name="Malmstrom R."/>
            <person name="Stieglmeier M."/>
            <person name="Klingl A."/>
            <person name="Woyke T."/>
            <person name="Ryan C.M."/>
            <person name="Banfield J.F."/>
        </authorList>
    </citation>
    <scope>NUCLEOTIDE SEQUENCE [LARGE SCALE GENOMIC DNA]</scope>
</reference>
<dbReference type="InterPro" id="IPR041010">
    <property type="entry name" value="Znf-ACC"/>
</dbReference>
<feature type="zinc finger region" description="C4-type" evidence="13">
    <location>
        <begin position="33"/>
        <end position="55"/>
    </location>
</feature>
<dbReference type="EMBL" id="PFNG01000172">
    <property type="protein sequence ID" value="PIZ37435.1"/>
    <property type="molecule type" value="Genomic_DNA"/>
</dbReference>
<comment type="subcellular location">
    <subcellularLocation>
        <location evidence="1 13">Cytoplasm</location>
    </subcellularLocation>
</comment>
<keyword evidence="7 13" id="KW-0276">Fatty acid metabolism</keyword>
<keyword evidence="3 13" id="KW-0808">Transferase</keyword>
<dbReference type="AlphaFoldDB" id="A0A2M7T7Z4"/>
<evidence type="ECO:0000256" key="11">
    <source>
        <dbReference type="ARBA" id="ARBA00023160"/>
    </source>
</evidence>
<keyword evidence="13" id="KW-0963">Cytoplasm</keyword>
<comment type="subunit">
    <text evidence="13">Acetyl-CoA carboxylase is a heterohexamer composed of biotin carboxyl carrier protein (AccB), biotin carboxylase (AccC) and two subunits each of ACCase subunit alpha (AccA) and ACCase subunit beta (AccD).</text>
</comment>
<dbReference type="HAMAP" id="MF_01395">
    <property type="entry name" value="AcetylCoA_CT_beta"/>
    <property type="match status" value="1"/>
</dbReference>
<evidence type="ECO:0000256" key="8">
    <source>
        <dbReference type="ARBA" id="ARBA00022833"/>
    </source>
</evidence>
<evidence type="ECO:0000313" key="16">
    <source>
        <dbReference type="Proteomes" id="UP000230956"/>
    </source>
</evidence>
<keyword evidence="5 13" id="KW-0547">Nucleotide-binding</keyword>
<dbReference type="InterPro" id="IPR029045">
    <property type="entry name" value="ClpP/crotonase-like_dom_sf"/>
</dbReference>
<evidence type="ECO:0000256" key="2">
    <source>
        <dbReference type="ARBA" id="ARBA00022516"/>
    </source>
</evidence>
<dbReference type="InterPro" id="IPR000438">
    <property type="entry name" value="Acetyl_CoA_COase_Trfase_b_su"/>
</dbReference>
<evidence type="ECO:0000313" key="15">
    <source>
        <dbReference type="EMBL" id="PIZ37435.1"/>
    </source>
</evidence>
<proteinExistence type="inferred from homology"/>
<dbReference type="NCBIfam" id="TIGR00515">
    <property type="entry name" value="accD"/>
    <property type="match status" value="1"/>
</dbReference>
<feature type="domain" description="CoA carboxyltransferase N-terminal" evidence="14">
    <location>
        <begin position="29"/>
        <end position="290"/>
    </location>
</feature>
<keyword evidence="10 13" id="KW-0443">Lipid metabolism</keyword>
<keyword evidence="11 13" id="KW-0275">Fatty acid biosynthesis</keyword>
<evidence type="ECO:0000256" key="7">
    <source>
        <dbReference type="ARBA" id="ARBA00022832"/>
    </source>
</evidence>
<keyword evidence="9 13" id="KW-0067">ATP-binding</keyword>
<comment type="cofactor">
    <cofactor evidence="13">
        <name>Zn(2+)</name>
        <dbReference type="ChEBI" id="CHEBI:29105"/>
    </cofactor>
    <text evidence="13">Binds 1 zinc ion per subunit.</text>
</comment>
<evidence type="ECO:0000256" key="9">
    <source>
        <dbReference type="ARBA" id="ARBA00022840"/>
    </source>
</evidence>
<evidence type="ECO:0000256" key="10">
    <source>
        <dbReference type="ARBA" id="ARBA00023098"/>
    </source>
</evidence>
<gene>
    <name evidence="13" type="primary">accD</name>
    <name evidence="15" type="ORF">COY37_07305</name>
</gene>
<feature type="binding site" evidence="13">
    <location>
        <position position="36"/>
    </location>
    <ligand>
        <name>Zn(2+)</name>
        <dbReference type="ChEBI" id="CHEBI:29105"/>
    </ligand>
</feature>
<dbReference type="Pfam" id="PF17848">
    <property type="entry name" value="Zn_ribbon_ACC"/>
    <property type="match status" value="1"/>
</dbReference>
<organism evidence="15 16">
    <name type="scientific">Candidatus Aquicultor secundus</name>
    <dbReference type="NCBI Taxonomy" id="1973895"/>
    <lineage>
        <taxon>Bacteria</taxon>
        <taxon>Bacillati</taxon>
        <taxon>Actinomycetota</taxon>
        <taxon>Candidatus Aquicultoria</taxon>
        <taxon>Candidatus Aquicultorales</taxon>
        <taxon>Candidatus Aquicultoraceae</taxon>
        <taxon>Candidatus Aquicultor</taxon>
    </lineage>
</organism>
<dbReference type="GO" id="GO:0016743">
    <property type="term" value="F:carboxyl- or carbamoyltransferase activity"/>
    <property type="evidence" value="ECO:0007669"/>
    <property type="project" value="UniProtKB-UniRule"/>
</dbReference>
<comment type="catalytic activity">
    <reaction evidence="13">
        <text>N(6)-carboxybiotinyl-L-lysyl-[protein] + acetyl-CoA = N(6)-biotinyl-L-lysyl-[protein] + malonyl-CoA</text>
        <dbReference type="Rhea" id="RHEA:54728"/>
        <dbReference type="Rhea" id="RHEA-COMP:10505"/>
        <dbReference type="Rhea" id="RHEA-COMP:10506"/>
        <dbReference type="ChEBI" id="CHEBI:57288"/>
        <dbReference type="ChEBI" id="CHEBI:57384"/>
        <dbReference type="ChEBI" id="CHEBI:83144"/>
        <dbReference type="ChEBI" id="CHEBI:83145"/>
        <dbReference type="EC" id="2.1.3.15"/>
    </reaction>
</comment>
<accession>A0A2M7T7Z4</accession>
<dbReference type="GO" id="GO:0003989">
    <property type="term" value="F:acetyl-CoA carboxylase activity"/>
    <property type="evidence" value="ECO:0007669"/>
    <property type="project" value="InterPro"/>
</dbReference>
<dbReference type="GO" id="GO:0009317">
    <property type="term" value="C:acetyl-CoA carboxylase complex"/>
    <property type="evidence" value="ECO:0007669"/>
    <property type="project" value="InterPro"/>
</dbReference>
<dbReference type="EC" id="2.1.3.15" evidence="13"/>
<dbReference type="PROSITE" id="PS50980">
    <property type="entry name" value="COA_CT_NTER"/>
    <property type="match status" value="1"/>
</dbReference>
<dbReference type="UniPathway" id="UPA00655">
    <property type="reaction ID" value="UER00711"/>
</dbReference>
<dbReference type="GO" id="GO:2001295">
    <property type="term" value="P:malonyl-CoA biosynthetic process"/>
    <property type="evidence" value="ECO:0007669"/>
    <property type="project" value="UniProtKB-UniRule"/>
</dbReference>
<comment type="similarity">
    <text evidence="13">Belongs to the AccD/PCCB family.</text>
</comment>
<feature type="binding site" evidence="13">
    <location>
        <position position="52"/>
    </location>
    <ligand>
        <name>Zn(2+)</name>
        <dbReference type="ChEBI" id="CHEBI:29105"/>
    </ligand>
</feature>
<evidence type="ECO:0000256" key="3">
    <source>
        <dbReference type="ARBA" id="ARBA00022679"/>
    </source>
</evidence>
<dbReference type="Gene3D" id="3.90.226.10">
    <property type="entry name" value="2-enoyl-CoA Hydratase, Chain A, domain 1"/>
    <property type="match status" value="1"/>
</dbReference>
<sequence>MPIGEWFKKQDKRLPENPTLEKRAVPDGVWEKCPGCGEPIFIKELEKNSKVCPKCDFHFPLSAYERVHYLVDASSFDELWANLCPEDPLCFVAGKSYTDSISAAKAKTGMNDALVCGRAQIDGRNVAVAAMDFRFIGGSMGSVVGEKIARITELATDEDRPLIIVSSSGGARMQEGMISLMQMAKTSAAIAHHSRRGLPYISVLAHPTSGGVTASFATLADIIIAEPNAFIGFTGPRVIEQTIKQKLPKNFQTAEFNLDHGMIDMIVNRVDMKRTISRLLDYLDVNGVVG</sequence>
<dbReference type="GO" id="GO:0006633">
    <property type="term" value="P:fatty acid biosynthetic process"/>
    <property type="evidence" value="ECO:0007669"/>
    <property type="project" value="UniProtKB-KW"/>
</dbReference>
<keyword evidence="4 13" id="KW-0479">Metal-binding</keyword>
<dbReference type="PANTHER" id="PTHR42995">
    <property type="entry name" value="ACETYL-COENZYME A CARBOXYLASE CARBOXYL TRANSFERASE SUBUNIT BETA, CHLOROPLASTIC"/>
    <property type="match status" value="1"/>
</dbReference>
<evidence type="ECO:0000256" key="4">
    <source>
        <dbReference type="ARBA" id="ARBA00022723"/>
    </source>
</evidence>
<evidence type="ECO:0000256" key="6">
    <source>
        <dbReference type="ARBA" id="ARBA00022771"/>
    </source>
</evidence>
<dbReference type="PRINTS" id="PR01070">
    <property type="entry name" value="ACCCTRFRASEB"/>
</dbReference>